<protein>
    <submittedName>
        <fullName evidence="3">Uncharacterized protein</fullName>
    </submittedName>
</protein>
<dbReference type="Proteomes" id="UP000018050">
    <property type="component" value="Unassembled WGS sequence"/>
</dbReference>
<sequence>MLSHPHTEAESPVQLASHVTDHSTSSAPPSECSYFPYTTQWPNSNFSKRRLCPQRQQLTGLFCALMVVFLFGGYFCRLKSRSGHKAMLAARRLAGADEANQLHSLEEGFVSNLCKFTNELVGDEPLAKATDQPSVSTESAEVQTGEPSGKRKRKARHIQQHGDKATEILQGLSEDLTEHVASSAELWAPFPEYSTDEAEAQEQLAKRARIAEWSMDPVGDIELLLEGQQNISPGELPASEQLGFDTADVPESVTVVDPQPEGLPTAEAFLPAYQLRNASEGSSSGIYFWETAAGVSAAHGAPDEEELLVGESHASFDRRSYSSNRASNILPQVISQHIRAGGIVVHASLPVPWQNYGEPSQAPFVQHQQLSHTTYGEAQLSYPLAHSFMIPTVQLAAVTGTQKQPADTLFQRKQSVADMQTPLNQEEWLSRHPFYRLPDLLPGVEVRNFDWRRPLLSSAIVRHVPQRLTDFQRLINKQALSQEDVDQLTHTVWDLLRFASSTKSRSLAKPIGELLEPLSLRFLIADALWCACELFGKLAEKERWWAFVMDSLTAPPLHLKEAERQSGKPAEYVLQVCQALSVYRSGNRPSGQVVVNLKKTLFGPPPIHRNFGRMVWDWWRREAGLLEPPQ</sequence>
<feature type="transmembrane region" description="Helical" evidence="2">
    <location>
        <begin position="58"/>
        <end position="75"/>
    </location>
</feature>
<keyword evidence="2" id="KW-0812">Transmembrane</keyword>
<feature type="compositionally biased region" description="Polar residues" evidence="1">
    <location>
        <begin position="131"/>
        <end position="146"/>
    </location>
</feature>
<keyword evidence="2" id="KW-1133">Transmembrane helix</keyword>
<evidence type="ECO:0000256" key="2">
    <source>
        <dbReference type="SAM" id="Phobius"/>
    </source>
</evidence>
<dbReference type="OrthoDB" id="347969at2759"/>
<evidence type="ECO:0000256" key="1">
    <source>
        <dbReference type="SAM" id="MobiDB-lite"/>
    </source>
</evidence>
<dbReference type="OMA" id="CACEILG"/>
<accession>U6GMT0</accession>
<keyword evidence="2" id="KW-0472">Membrane</keyword>
<dbReference type="VEuPathDB" id="ToxoDB:EAH_00015780"/>
<feature type="region of interest" description="Disordered" evidence="1">
    <location>
        <begin position="1"/>
        <end position="29"/>
    </location>
</feature>
<dbReference type="EMBL" id="HG671243">
    <property type="protein sequence ID" value="CDI80563.1"/>
    <property type="molecule type" value="Genomic_DNA"/>
</dbReference>
<dbReference type="AlphaFoldDB" id="U6GMT0"/>
<reference evidence="3" key="1">
    <citation type="submission" date="2013-10" db="EMBL/GenBank/DDBJ databases">
        <title>Genomic analysis of the causative agents of coccidiosis in chickens.</title>
        <authorList>
            <person name="Reid A.J."/>
            <person name="Blake D."/>
            <person name="Billington K."/>
            <person name="Browne H."/>
            <person name="Dunn M."/>
            <person name="Hung S."/>
            <person name="Kawahara F."/>
            <person name="Miranda-Saavedra D."/>
            <person name="Mourier T."/>
            <person name="Nagra H."/>
            <person name="Otto T.D."/>
            <person name="Rawlings N."/>
            <person name="Sanchez A."/>
            <person name="Sanders M."/>
            <person name="Subramaniam C."/>
            <person name="Tay Y."/>
            <person name="Dear P."/>
            <person name="Doerig C."/>
            <person name="Gruber A."/>
            <person name="Parkinson J."/>
            <person name="Shirley M."/>
            <person name="Wan K.L."/>
            <person name="Berriman M."/>
            <person name="Tomley F."/>
            <person name="Pain A."/>
        </authorList>
    </citation>
    <scope>NUCLEOTIDE SEQUENCE</scope>
    <source>
        <strain evidence="3">Houghton</strain>
    </source>
</reference>
<organism evidence="3 4">
    <name type="scientific">Eimeria acervulina</name>
    <name type="common">Coccidian parasite</name>
    <dbReference type="NCBI Taxonomy" id="5801"/>
    <lineage>
        <taxon>Eukaryota</taxon>
        <taxon>Sar</taxon>
        <taxon>Alveolata</taxon>
        <taxon>Apicomplexa</taxon>
        <taxon>Conoidasida</taxon>
        <taxon>Coccidia</taxon>
        <taxon>Eucoccidiorida</taxon>
        <taxon>Eimeriorina</taxon>
        <taxon>Eimeriidae</taxon>
        <taxon>Eimeria</taxon>
    </lineage>
</organism>
<dbReference type="GeneID" id="25269648"/>
<name>U6GMT0_EIMAC</name>
<gene>
    <name evidence="3" type="ORF">EAH_00015780</name>
</gene>
<evidence type="ECO:0000313" key="4">
    <source>
        <dbReference type="Proteomes" id="UP000018050"/>
    </source>
</evidence>
<keyword evidence="4" id="KW-1185">Reference proteome</keyword>
<dbReference type="RefSeq" id="XP_013249499.1">
    <property type="nucleotide sequence ID" value="XM_013394045.1"/>
</dbReference>
<feature type="region of interest" description="Disordered" evidence="1">
    <location>
        <begin position="125"/>
        <end position="161"/>
    </location>
</feature>
<feature type="compositionally biased region" description="Basic residues" evidence="1">
    <location>
        <begin position="150"/>
        <end position="159"/>
    </location>
</feature>
<reference evidence="3" key="2">
    <citation type="submission" date="2013-10" db="EMBL/GenBank/DDBJ databases">
        <authorList>
            <person name="Aslett M."/>
        </authorList>
    </citation>
    <scope>NUCLEOTIDE SEQUENCE</scope>
    <source>
        <strain evidence="3">Houghton</strain>
    </source>
</reference>
<evidence type="ECO:0000313" key="3">
    <source>
        <dbReference type="EMBL" id="CDI80563.1"/>
    </source>
</evidence>
<proteinExistence type="predicted"/>